<feature type="short sequence motif" description="HXTX 2" evidence="2">
    <location>
        <begin position="127"/>
        <end position="130"/>
    </location>
</feature>
<keyword evidence="4" id="KW-1185">Reference proteome</keyword>
<evidence type="ECO:0000313" key="4">
    <source>
        <dbReference type="Proteomes" id="UP000198856"/>
    </source>
</evidence>
<feature type="short sequence motif" description="HXTX 1" evidence="2">
    <location>
        <begin position="38"/>
        <end position="41"/>
    </location>
</feature>
<dbReference type="InterPro" id="IPR004175">
    <property type="entry name" value="RNA_CPDase"/>
</dbReference>
<comment type="similarity">
    <text evidence="2">Belongs to the 2H phosphoesterase superfamily. ThpR family.</text>
</comment>
<dbReference type="InterPro" id="IPR009097">
    <property type="entry name" value="Cyclic_Pdiesterase"/>
</dbReference>
<dbReference type="GO" id="GO:0004113">
    <property type="term" value="F:2',3'-cyclic-nucleotide 3'-phosphodiesterase activity"/>
    <property type="evidence" value="ECO:0007669"/>
    <property type="project" value="InterPro"/>
</dbReference>
<dbReference type="SUPFAM" id="SSF55144">
    <property type="entry name" value="LigT-like"/>
    <property type="match status" value="1"/>
</dbReference>
<feature type="active site" description="Proton acceptor" evidence="2">
    <location>
        <position position="127"/>
    </location>
</feature>
<dbReference type="GO" id="GO:0008664">
    <property type="term" value="F:RNA 2',3'-cyclic 3'-phosphodiesterase activity"/>
    <property type="evidence" value="ECO:0007669"/>
    <property type="project" value="UniProtKB-EC"/>
</dbReference>
<keyword evidence="3" id="KW-0436">Ligase</keyword>
<sequence length="185" mass="20078">MRLFVSVDLDGLTERVAAVQELFDDADGLRYTDPEQAHLTLKFLGDVDETDRPTLRAAIGEAVTESGVSPFKASFGGLGVFPHLDYISVVWLGVDGGEASFTALHDAIESRVTDLGYDPEDHEFTPHVTLARMEHAGSKGLIQDLVTRHDPDAGAMTVEELRLKSSTLSGDGPEYSTVKRFALSD</sequence>
<feature type="active site" description="Proton donor" evidence="2">
    <location>
        <position position="38"/>
    </location>
</feature>
<dbReference type="Gene3D" id="3.90.1140.10">
    <property type="entry name" value="Cyclic phosphodiesterase"/>
    <property type="match status" value="1"/>
</dbReference>
<dbReference type="RefSeq" id="WP_092698506.1">
    <property type="nucleotide sequence ID" value="NZ_FNFC01000001.1"/>
</dbReference>
<dbReference type="EMBL" id="FNFC01000001">
    <property type="protein sequence ID" value="SDJ22147.1"/>
    <property type="molecule type" value="Genomic_DNA"/>
</dbReference>
<dbReference type="OrthoDB" id="44091at2157"/>
<dbReference type="EC" id="3.1.4.58" evidence="2"/>
<proteinExistence type="inferred from homology"/>
<evidence type="ECO:0000313" key="3">
    <source>
        <dbReference type="EMBL" id="SDJ22147.1"/>
    </source>
</evidence>
<dbReference type="PANTHER" id="PTHR35561:SF1">
    <property type="entry name" value="RNA 2',3'-CYCLIC PHOSPHODIESTERASE"/>
    <property type="match status" value="1"/>
</dbReference>
<keyword evidence="1 2" id="KW-0378">Hydrolase</keyword>
<comment type="function">
    <text evidence="2">Hydrolyzes RNA 2',3'-cyclic phosphodiester to an RNA 2'-phosphomonoester.</text>
</comment>
<accession>A0A1G8RYW9</accession>
<dbReference type="GO" id="GO:0016874">
    <property type="term" value="F:ligase activity"/>
    <property type="evidence" value="ECO:0007669"/>
    <property type="project" value="UniProtKB-KW"/>
</dbReference>
<evidence type="ECO:0000256" key="1">
    <source>
        <dbReference type="ARBA" id="ARBA00022801"/>
    </source>
</evidence>
<dbReference type="NCBIfam" id="TIGR02258">
    <property type="entry name" value="2_5_ligase"/>
    <property type="match status" value="1"/>
</dbReference>
<reference evidence="3 4" key="1">
    <citation type="submission" date="2016-10" db="EMBL/GenBank/DDBJ databases">
        <authorList>
            <person name="de Groot N.N."/>
        </authorList>
    </citation>
    <scope>NUCLEOTIDE SEQUENCE [LARGE SCALE GENOMIC DNA]</scope>
    <source>
        <strain evidence="3 4">IBRC-M10015</strain>
    </source>
</reference>
<dbReference type="HAMAP" id="MF_01940">
    <property type="entry name" value="RNA_CPDase"/>
    <property type="match status" value="1"/>
</dbReference>
<name>A0A1G8RYW9_9EURY</name>
<organism evidence="3 4">
    <name type="scientific">Halovenus aranensis</name>
    <dbReference type="NCBI Taxonomy" id="890420"/>
    <lineage>
        <taxon>Archaea</taxon>
        <taxon>Methanobacteriati</taxon>
        <taxon>Methanobacteriota</taxon>
        <taxon>Stenosarchaea group</taxon>
        <taxon>Halobacteria</taxon>
        <taxon>Halobacteriales</taxon>
        <taxon>Haloarculaceae</taxon>
        <taxon>Halovenus</taxon>
    </lineage>
</organism>
<dbReference type="Proteomes" id="UP000198856">
    <property type="component" value="Unassembled WGS sequence"/>
</dbReference>
<dbReference type="AlphaFoldDB" id="A0A1G8RYW9"/>
<protein>
    <recommendedName>
        <fullName evidence="2">RNA 2',3'-cyclic phosphodiesterase</fullName>
        <shortName evidence="2">RNA 2',3'-CPDase</shortName>
        <ecNumber evidence="2">3.1.4.58</ecNumber>
    </recommendedName>
</protein>
<gene>
    <name evidence="3" type="ORF">SAMN05216226_101197</name>
</gene>
<dbReference type="STRING" id="890420.SAMN05216226_101197"/>
<dbReference type="PANTHER" id="PTHR35561">
    <property type="entry name" value="RNA 2',3'-CYCLIC PHOSPHODIESTERASE"/>
    <property type="match status" value="1"/>
</dbReference>
<evidence type="ECO:0000256" key="2">
    <source>
        <dbReference type="HAMAP-Rule" id="MF_01940"/>
    </source>
</evidence>
<dbReference type="Pfam" id="PF13563">
    <property type="entry name" value="2_5_RNA_ligase2"/>
    <property type="match status" value="1"/>
</dbReference>
<comment type="catalytic activity">
    <reaction evidence="2">
        <text>a 3'-end 2',3'-cyclophospho-ribonucleotide-RNA + H2O = a 3'-end 2'-phospho-ribonucleotide-RNA + H(+)</text>
        <dbReference type="Rhea" id="RHEA:11828"/>
        <dbReference type="Rhea" id="RHEA-COMP:10464"/>
        <dbReference type="Rhea" id="RHEA-COMP:17353"/>
        <dbReference type="ChEBI" id="CHEBI:15377"/>
        <dbReference type="ChEBI" id="CHEBI:15378"/>
        <dbReference type="ChEBI" id="CHEBI:83064"/>
        <dbReference type="ChEBI" id="CHEBI:173113"/>
        <dbReference type="EC" id="3.1.4.58"/>
    </reaction>
</comment>